<reference evidence="1" key="1">
    <citation type="submission" date="2022-04" db="EMBL/GenBank/DDBJ databases">
        <title>Genome of the entomopathogenic fungus Entomophthora muscae.</title>
        <authorList>
            <person name="Elya C."/>
            <person name="Lovett B.R."/>
            <person name="Lee E."/>
            <person name="Macias A.M."/>
            <person name="Hajek A.E."/>
            <person name="De Bivort B.L."/>
            <person name="Kasson M.T."/>
            <person name="De Fine Licht H.H."/>
            <person name="Stajich J.E."/>
        </authorList>
    </citation>
    <scope>NUCLEOTIDE SEQUENCE</scope>
    <source>
        <strain evidence="1">Berkeley</strain>
    </source>
</reference>
<gene>
    <name evidence="1" type="ORF">DSO57_1027348</name>
</gene>
<dbReference type="Proteomes" id="UP001165960">
    <property type="component" value="Unassembled WGS sequence"/>
</dbReference>
<protein>
    <submittedName>
        <fullName evidence="1">Uncharacterized protein</fullName>
    </submittedName>
</protein>
<proteinExistence type="predicted"/>
<sequence>MKPTRIIPINFSALSQLNLKDLSDDFSFEQKSLILLLQSLAEKNESIEKYTEAAENCAGIISIVQNTNFKESNKINHSCHSDARQSVLPELKPSITGETTSQQPDTTLSESLHPKTIKMKYLASLQALHGYFNQKASKYVLAEASYQFALKALKQIALPENTALETMVLNNLYILYQDTGKVYQSSLIFSRISKLQSKYFK</sequence>
<evidence type="ECO:0000313" key="2">
    <source>
        <dbReference type="Proteomes" id="UP001165960"/>
    </source>
</evidence>
<dbReference type="EMBL" id="QTSX02004426">
    <property type="protein sequence ID" value="KAJ9064727.1"/>
    <property type="molecule type" value="Genomic_DNA"/>
</dbReference>
<organism evidence="1 2">
    <name type="scientific">Entomophthora muscae</name>
    <dbReference type="NCBI Taxonomy" id="34485"/>
    <lineage>
        <taxon>Eukaryota</taxon>
        <taxon>Fungi</taxon>
        <taxon>Fungi incertae sedis</taxon>
        <taxon>Zoopagomycota</taxon>
        <taxon>Entomophthoromycotina</taxon>
        <taxon>Entomophthoromycetes</taxon>
        <taxon>Entomophthorales</taxon>
        <taxon>Entomophthoraceae</taxon>
        <taxon>Entomophthora</taxon>
    </lineage>
</organism>
<keyword evidence="2" id="KW-1185">Reference proteome</keyword>
<evidence type="ECO:0000313" key="1">
    <source>
        <dbReference type="EMBL" id="KAJ9064727.1"/>
    </source>
</evidence>
<accession>A0ACC2SRI5</accession>
<name>A0ACC2SRI5_9FUNG</name>
<comment type="caution">
    <text evidence="1">The sequence shown here is derived from an EMBL/GenBank/DDBJ whole genome shotgun (WGS) entry which is preliminary data.</text>
</comment>